<keyword evidence="1" id="KW-0547">Nucleotide-binding</keyword>
<organism evidence="3 4">
    <name type="scientific">Exophiala mesophila</name>
    <name type="common">Black yeast-like fungus</name>
    <dbReference type="NCBI Taxonomy" id="212818"/>
    <lineage>
        <taxon>Eukaryota</taxon>
        <taxon>Fungi</taxon>
        <taxon>Dikarya</taxon>
        <taxon>Ascomycota</taxon>
        <taxon>Pezizomycotina</taxon>
        <taxon>Eurotiomycetes</taxon>
        <taxon>Chaetothyriomycetidae</taxon>
        <taxon>Chaetothyriales</taxon>
        <taxon>Herpotrichiellaceae</taxon>
        <taxon>Exophiala</taxon>
    </lineage>
</organism>
<evidence type="ECO:0000256" key="1">
    <source>
        <dbReference type="ARBA" id="ARBA00022741"/>
    </source>
</evidence>
<dbReference type="EMBL" id="NAJM01000075">
    <property type="protein sequence ID" value="RVX65895.1"/>
    <property type="molecule type" value="Genomic_DNA"/>
</dbReference>
<dbReference type="GO" id="GO:0000166">
    <property type="term" value="F:nucleotide binding"/>
    <property type="evidence" value="ECO:0007669"/>
    <property type="project" value="UniProtKB-KW"/>
</dbReference>
<dbReference type="VEuPathDB" id="FungiDB:PV10_03516"/>
<dbReference type="Gene3D" id="3.10.20.30">
    <property type="match status" value="1"/>
</dbReference>
<evidence type="ECO:0000313" key="4">
    <source>
        <dbReference type="Proteomes" id="UP000288859"/>
    </source>
</evidence>
<dbReference type="GO" id="GO:1990133">
    <property type="term" value="C:molybdopterin adenylyltransferase complex"/>
    <property type="evidence" value="ECO:0007669"/>
    <property type="project" value="TreeGrafter"/>
</dbReference>
<protein>
    <recommendedName>
        <fullName evidence="5">Sulfur carrier protein MOCS2A</fullName>
    </recommendedName>
</protein>
<comment type="caution">
    <text evidence="3">The sequence shown here is derived from an EMBL/GenBank/DDBJ whole genome shotgun (WGS) entry which is preliminary data.</text>
</comment>
<dbReference type="SUPFAM" id="SSF54285">
    <property type="entry name" value="MoaD/ThiS"/>
    <property type="match status" value="1"/>
</dbReference>
<dbReference type="Proteomes" id="UP000288859">
    <property type="component" value="Unassembled WGS sequence"/>
</dbReference>
<dbReference type="PANTHER" id="PTHR33359">
    <property type="entry name" value="MOLYBDOPTERIN SYNTHASE SULFUR CARRIER SUBUNIT"/>
    <property type="match status" value="1"/>
</dbReference>
<dbReference type="AlphaFoldDB" id="A0A438MQJ1"/>
<sequence length="127" mass="13346">MATSTTTVTSTSSSTTTATTTTGNATILLFASAASYCNDMDTLTAPAPTTLGDILTMLERQYPGITEKVLCSSAFTVNLEYVDVEFGGEKNEDDDKKDMTTSPHLEGWDIPINPGDEVGVIPPVSSG</sequence>
<name>A0A438MQJ1_EXOME</name>
<accession>A0A438MQJ1</accession>
<feature type="region of interest" description="Disordered" evidence="2">
    <location>
        <begin position="88"/>
        <end position="127"/>
    </location>
</feature>
<evidence type="ECO:0008006" key="5">
    <source>
        <dbReference type="Google" id="ProtNLM"/>
    </source>
</evidence>
<evidence type="ECO:0000256" key="2">
    <source>
        <dbReference type="SAM" id="MobiDB-lite"/>
    </source>
</evidence>
<reference evidence="3 4" key="1">
    <citation type="submission" date="2017-03" db="EMBL/GenBank/DDBJ databases">
        <title>Genomes of endolithic fungi from Antarctica.</title>
        <authorList>
            <person name="Coleine C."/>
            <person name="Masonjones S."/>
            <person name="Stajich J.E."/>
        </authorList>
    </citation>
    <scope>NUCLEOTIDE SEQUENCE [LARGE SCALE GENOMIC DNA]</scope>
    <source>
        <strain evidence="3 4">CCFEE 6314</strain>
    </source>
</reference>
<proteinExistence type="predicted"/>
<gene>
    <name evidence="3" type="ORF">B0A52_10259</name>
</gene>
<dbReference type="OrthoDB" id="5595860at2759"/>
<dbReference type="InterPro" id="IPR044672">
    <property type="entry name" value="MOCS2A"/>
</dbReference>
<dbReference type="PANTHER" id="PTHR33359:SF1">
    <property type="entry name" value="MOLYBDOPTERIN SYNTHASE SULFUR CARRIER SUBUNIT"/>
    <property type="match status" value="1"/>
</dbReference>
<feature type="compositionally biased region" description="Basic and acidic residues" evidence="2">
    <location>
        <begin position="88"/>
        <end position="99"/>
    </location>
</feature>
<evidence type="ECO:0000313" key="3">
    <source>
        <dbReference type="EMBL" id="RVX65895.1"/>
    </source>
</evidence>
<dbReference type="InterPro" id="IPR012675">
    <property type="entry name" value="Beta-grasp_dom_sf"/>
</dbReference>
<dbReference type="CDD" id="cd00754">
    <property type="entry name" value="Ubl_MoaD"/>
    <property type="match status" value="1"/>
</dbReference>
<dbReference type="InterPro" id="IPR016155">
    <property type="entry name" value="Mopterin_synth/thiamin_S_b"/>
</dbReference>
<dbReference type="GO" id="GO:0006777">
    <property type="term" value="P:Mo-molybdopterin cofactor biosynthetic process"/>
    <property type="evidence" value="ECO:0007669"/>
    <property type="project" value="InterPro"/>
</dbReference>